<dbReference type="GO" id="GO:0003824">
    <property type="term" value="F:catalytic activity"/>
    <property type="evidence" value="ECO:0007669"/>
    <property type="project" value="InterPro"/>
</dbReference>
<evidence type="ECO:0000313" key="7">
    <source>
        <dbReference type="Proteomes" id="UP000075714"/>
    </source>
</evidence>
<evidence type="ECO:0000313" key="6">
    <source>
        <dbReference type="EMBL" id="KXZ49352.1"/>
    </source>
</evidence>
<dbReference type="Pfam" id="PF02996">
    <property type="entry name" value="Prefoldin"/>
    <property type="match status" value="1"/>
</dbReference>
<evidence type="ECO:0000256" key="3">
    <source>
        <dbReference type="ARBA" id="ARBA00038295"/>
    </source>
</evidence>
<organism evidence="6 7">
    <name type="scientific">Gonium pectorale</name>
    <name type="common">Green alga</name>
    <dbReference type="NCBI Taxonomy" id="33097"/>
    <lineage>
        <taxon>Eukaryota</taxon>
        <taxon>Viridiplantae</taxon>
        <taxon>Chlorophyta</taxon>
        <taxon>core chlorophytes</taxon>
        <taxon>Chlorophyceae</taxon>
        <taxon>CS clade</taxon>
        <taxon>Chlamydomonadales</taxon>
        <taxon>Volvocaceae</taxon>
        <taxon>Gonium</taxon>
    </lineage>
</organism>
<evidence type="ECO:0000256" key="5">
    <source>
        <dbReference type="SAM" id="MobiDB-lite"/>
    </source>
</evidence>
<dbReference type="EMBL" id="LSYV01000023">
    <property type="protein sequence ID" value="KXZ49352.1"/>
    <property type="molecule type" value="Genomic_DNA"/>
</dbReference>
<dbReference type="SUPFAM" id="SSF46579">
    <property type="entry name" value="Prefoldin"/>
    <property type="match status" value="1"/>
</dbReference>
<comment type="caution">
    <text evidence="6">The sequence shown here is derived from an EMBL/GenBank/DDBJ whole genome shotgun (WGS) entry which is preliminary data.</text>
</comment>
<keyword evidence="4" id="KW-0175">Coiled coil</keyword>
<dbReference type="PANTHER" id="PTHR15111:SF0">
    <property type="entry name" value="UNCONVENTIONAL PREFOLDIN RPB5 INTERACTOR 1"/>
    <property type="match status" value="1"/>
</dbReference>
<dbReference type="AlphaFoldDB" id="A0A150GHM8"/>
<feature type="region of interest" description="Disordered" evidence="5">
    <location>
        <begin position="274"/>
        <end position="325"/>
    </location>
</feature>
<feature type="coiled-coil region" evidence="4">
    <location>
        <begin position="92"/>
        <end position="119"/>
    </location>
</feature>
<dbReference type="InterPro" id="IPR052255">
    <property type="entry name" value="RNA_pol_II_subunit5-mediator"/>
</dbReference>
<dbReference type="SUPFAM" id="SSF56752">
    <property type="entry name" value="D-aminoacid aminotransferase-like PLP-dependent enzymes"/>
    <property type="match status" value="1"/>
</dbReference>
<dbReference type="PANTHER" id="PTHR15111">
    <property type="entry name" value="RNA POLYMERASE II SUBUNIT 5-MEDIATING PROTEIN NNX3"/>
    <property type="match status" value="1"/>
</dbReference>
<dbReference type="Pfam" id="PF01063">
    <property type="entry name" value="Aminotran_4"/>
    <property type="match status" value="1"/>
</dbReference>
<protein>
    <submittedName>
        <fullName evidence="6">Uncharacterized protein</fullName>
    </submittedName>
</protein>
<reference evidence="7" key="1">
    <citation type="journal article" date="2016" name="Nat. Commun.">
        <title>The Gonium pectorale genome demonstrates co-option of cell cycle regulation during the evolution of multicellularity.</title>
        <authorList>
            <person name="Hanschen E.R."/>
            <person name="Marriage T.N."/>
            <person name="Ferris P.J."/>
            <person name="Hamaji T."/>
            <person name="Toyoda A."/>
            <person name="Fujiyama A."/>
            <person name="Neme R."/>
            <person name="Noguchi H."/>
            <person name="Minakuchi Y."/>
            <person name="Suzuki M."/>
            <person name="Kawai-Toyooka H."/>
            <person name="Smith D.R."/>
            <person name="Sparks H."/>
            <person name="Anderson J."/>
            <person name="Bakaric R."/>
            <person name="Luria V."/>
            <person name="Karger A."/>
            <person name="Kirschner M.W."/>
            <person name="Durand P.M."/>
            <person name="Michod R.E."/>
            <person name="Nozaki H."/>
            <person name="Olson B.J."/>
        </authorList>
    </citation>
    <scope>NUCLEOTIDE SEQUENCE [LARGE SCALE GENOMIC DNA]</scope>
    <source>
        <strain evidence="7">NIES-2863</strain>
    </source>
</reference>
<name>A0A150GHM8_GONPE</name>
<comment type="similarity">
    <text evidence="3">Belongs to the RNA polymerase II subunit 5-mediating protein family.</text>
</comment>
<dbReference type="Proteomes" id="UP000075714">
    <property type="component" value="Unassembled WGS sequence"/>
</dbReference>
<dbReference type="CDD" id="cd23159">
    <property type="entry name" value="Prefoldin_URI1"/>
    <property type="match status" value="1"/>
</dbReference>
<feature type="compositionally biased region" description="Low complexity" evidence="5">
    <location>
        <begin position="247"/>
        <end position="260"/>
    </location>
</feature>
<dbReference type="InterPro" id="IPR043132">
    <property type="entry name" value="BCAT-like_C"/>
</dbReference>
<feature type="region of interest" description="Disordered" evidence="5">
    <location>
        <begin position="208"/>
        <end position="260"/>
    </location>
</feature>
<accession>A0A150GHM8</accession>
<evidence type="ECO:0000256" key="4">
    <source>
        <dbReference type="SAM" id="Coils"/>
    </source>
</evidence>
<dbReference type="GO" id="GO:0019212">
    <property type="term" value="F:phosphatase inhibitor activity"/>
    <property type="evidence" value="ECO:0007669"/>
    <property type="project" value="TreeGrafter"/>
</dbReference>
<dbReference type="GO" id="GO:0003714">
    <property type="term" value="F:transcription corepressor activity"/>
    <property type="evidence" value="ECO:0007669"/>
    <property type="project" value="TreeGrafter"/>
</dbReference>
<dbReference type="Gene3D" id="1.10.287.370">
    <property type="match status" value="1"/>
</dbReference>
<gene>
    <name evidence="6" type="ORF">GPECTOR_22g946</name>
</gene>
<dbReference type="InterPro" id="IPR009053">
    <property type="entry name" value="Prefoldin"/>
</dbReference>
<evidence type="ECO:0000256" key="2">
    <source>
        <dbReference type="ARBA" id="ARBA00023242"/>
    </source>
</evidence>
<proteinExistence type="inferred from homology"/>
<dbReference type="GO" id="GO:0006457">
    <property type="term" value="P:protein folding"/>
    <property type="evidence" value="ECO:0007669"/>
    <property type="project" value="UniProtKB-ARBA"/>
</dbReference>
<dbReference type="InterPro" id="IPR001544">
    <property type="entry name" value="Aminotrans_IV"/>
</dbReference>
<evidence type="ECO:0000256" key="1">
    <source>
        <dbReference type="ARBA" id="ARBA00004123"/>
    </source>
</evidence>
<keyword evidence="7" id="KW-1185">Reference proteome</keyword>
<dbReference type="InterPro" id="IPR004127">
    <property type="entry name" value="Prefoldin_subunit_alpha"/>
</dbReference>
<dbReference type="Gene3D" id="3.20.10.10">
    <property type="entry name" value="D-amino Acid Aminotransferase, subunit A, domain 2"/>
    <property type="match status" value="1"/>
</dbReference>
<comment type="subcellular location">
    <subcellularLocation>
        <location evidence="1">Nucleus</location>
    </subcellularLocation>
</comment>
<dbReference type="GO" id="GO:0000122">
    <property type="term" value="P:negative regulation of transcription by RNA polymerase II"/>
    <property type="evidence" value="ECO:0007669"/>
    <property type="project" value="TreeGrafter"/>
</dbReference>
<dbReference type="OrthoDB" id="21413at2759"/>
<feature type="compositionally biased region" description="Low complexity" evidence="5">
    <location>
        <begin position="291"/>
        <end position="312"/>
    </location>
</feature>
<dbReference type="InterPro" id="IPR036038">
    <property type="entry name" value="Aminotransferase-like"/>
</dbReference>
<dbReference type="STRING" id="33097.A0A150GHM8"/>
<dbReference type="GO" id="GO:0009409">
    <property type="term" value="P:response to cold"/>
    <property type="evidence" value="ECO:0007669"/>
    <property type="project" value="UniProtKB-ARBA"/>
</dbReference>
<sequence length="559" mass="58893">MQSAVRQKEADVEALQSSVDEVARVRELVTKLPEKVRHKAMVPYGKHAFFEGELVHTNEFLVGLGCDLRLEASATQTAALLGRRQARGEEALRAARAQLEEMRFKVQELQLSLSNEEGEGFMEIRQDFDESEELLASAALTAATSARPKPTTALVAGCAASRGQDAERAASGEAAASGSGRGVGANVKGYDAEDERIFSRLAELERLEQEAGSDGVEGEAGSRDGADAAPSTSAGDAARAADKEPARQAPAEPAGAKAGAKAVAQLKKGFLLGGTKKGKPASLARPGGPEAAPDGVSPSPSGGSSSAARSPGRNGATTQAVLKSPSPAPGVLRLWVTPGRGGFTTLEMGGGEPAMYVLALGDTYEIERTEAWDAIVAEQTILPTMTSSVLGNQHLLTTVFQLVAHEQDAQVAIFTDPEGFVQHCAGYMLCILTQMDVLVFPPSETTTPSLTLARLLELIPGEKERSPDDVIVSDVQQRQLHISEVLSAKECFLVGTTYTIAPVRSVDGQPIADNSTGLTTLALHYMLENDKQAPPAGVFSPLHTPVPYGFMTGMRSHLT</sequence>
<keyword evidence="2" id="KW-0539">Nucleus</keyword>
<dbReference type="GO" id="GO:0005634">
    <property type="term" value="C:nucleus"/>
    <property type="evidence" value="ECO:0007669"/>
    <property type="project" value="UniProtKB-SubCell"/>
</dbReference>
<dbReference type="GO" id="GO:0003682">
    <property type="term" value="F:chromatin binding"/>
    <property type="evidence" value="ECO:0007669"/>
    <property type="project" value="TreeGrafter"/>
</dbReference>